<name>A0A853KY85_9PROT</name>
<organism evidence="2 3">
    <name type="scientific">Thalassospira tepidiphila MCCC 1A03514</name>
    <dbReference type="NCBI Taxonomy" id="1177930"/>
    <lineage>
        <taxon>Bacteria</taxon>
        <taxon>Pseudomonadati</taxon>
        <taxon>Pseudomonadota</taxon>
        <taxon>Alphaproteobacteria</taxon>
        <taxon>Rhodospirillales</taxon>
        <taxon>Thalassospiraceae</taxon>
        <taxon>Thalassospira</taxon>
    </lineage>
</organism>
<evidence type="ECO:0000259" key="1">
    <source>
        <dbReference type="Pfam" id="PF18735"/>
    </source>
</evidence>
<proteinExistence type="predicted"/>
<dbReference type="AlphaFoldDB" id="A0A853KY85"/>
<dbReference type="Proteomes" id="UP000094009">
    <property type="component" value="Unassembled WGS sequence"/>
</dbReference>
<dbReference type="RefSeq" id="WP_064781748.1">
    <property type="nucleotide sequence ID" value="NZ_JPVZ01000007.1"/>
</dbReference>
<sequence>MGKKIRNLSQLQDKLDQELSWRIKEISYVKSAIRGSKELPKRTLLRAGVAILYSHWEGFIKNASVDYLNFINCTGETYSNLKDCFVFLGAKKHLNTLAETKKAEMGVASLNFLRDKLDEPVNINYELAIDTQSNLSSSVFENIAKTINVQLTFYQPYYNLIDESLLSKRNKIAHGETLNIEGKDWEKLSDEVIKLMRKYKTDIENNATLKDYII</sequence>
<reference evidence="2 3" key="1">
    <citation type="submission" date="2014-07" db="EMBL/GenBank/DDBJ databases">
        <title>Draft genome sequence of Thalassospira tepidiphila 1-1B.</title>
        <authorList>
            <person name="Lai Q."/>
            <person name="Shao Z."/>
        </authorList>
    </citation>
    <scope>NUCLEOTIDE SEQUENCE [LARGE SCALE GENOMIC DNA]</scope>
    <source>
        <strain evidence="2 3">MCCC 1A03514</strain>
    </source>
</reference>
<feature type="domain" description="RiboL-PSP-HEPN" evidence="1">
    <location>
        <begin position="18"/>
        <end position="205"/>
    </location>
</feature>
<comment type="caution">
    <text evidence="2">The sequence shown here is derived from an EMBL/GenBank/DDBJ whole genome shotgun (WGS) entry which is preliminary data.</text>
</comment>
<evidence type="ECO:0000313" key="3">
    <source>
        <dbReference type="Proteomes" id="UP000094009"/>
    </source>
</evidence>
<dbReference type="InterPro" id="IPR041519">
    <property type="entry name" value="HEPN_RiboL-PSP"/>
</dbReference>
<gene>
    <name evidence="2" type="ORF">TH4_15450</name>
</gene>
<accession>A0A853KY85</accession>
<protein>
    <recommendedName>
        <fullName evidence="1">RiboL-PSP-HEPN domain-containing protein</fullName>
    </recommendedName>
</protein>
<evidence type="ECO:0000313" key="2">
    <source>
        <dbReference type="EMBL" id="OAZ08765.1"/>
    </source>
</evidence>
<dbReference type="Pfam" id="PF18735">
    <property type="entry name" value="HEPN_RiboL-PSP"/>
    <property type="match status" value="1"/>
</dbReference>
<dbReference type="EMBL" id="JPVZ01000007">
    <property type="protein sequence ID" value="OAZ08765.1"/>
    <property type="molecule type" value="Genomic_DNA"/>
</dbReference>